<sequence>MLMETKVVAGISSCLKPSSIEINPSIIRSEIGLHISVEKLYQYDICGESISYLPTDRYSHTEKKPYQRYIFVVNHYLKMSTQLNTCIQTRQKPYHCEMCQDGFNQDIVSMA</sequence>
<proteinExistence type="predicted"/>
<accession>A0AA36B3L9</accession>
<evidence type="ECO:0000313" key="2">
    <source>
        <dbReference type="Proteomes" id="UP001162480"/>
    </source>
</evidence>
<dbReference type="AlphaFoldDB" id="A0AA36B3L9"/>
<protein>
    <submittedName>
        <fullName evidence="1">Uncharacterized protein</fullName>
    </submittedName>
</protein>
<keyword evidence="2" id="KW-1185">Reference proteome</keyword>
<dbReference type="EMBL" id="OX597820">
    <property type="protein sequence ID" value="CAI9726327.1"/>
    <property type="molecule type" value="Genomic_DNA"/>
</dbReference>
<evidence type="ECO:0000313" key="1">
    <source>
        <dbReference type="EMBL" id="CAI9726327.1"/>
    </source>
</evidence>
<gene>
    <name evidence="1" type="ORF">OCTVUL_1B009777</name>
</gene>
<dbReference type="Proteomes" id="UP001162480">
    <property type="component" value="Chromosome 7"/>
</dbReference>
<reference evidence="1" key="1">
    <citation type="submission" date="2023-08" db="EMBL/GenBank/DDBJ databases">
        <authorList>
            <person name="Alioto T."/>
            <person name="Alioto T."/>
            <person name="Gomez Garrido J."/>
        </authorList>
    </citation>
    <scope>NUCLEOTIDE SEQUENCE</scope>
</reference>
<organism evidence="1 2">
    <name type="scientific">Octopus vulgaris</name>
    <name type="common">Common octopus</name>
    <dbReference type="NCBI Taxonomy" id="6645"/>
    <lineage>
        <taxon>Eukaryota</taxon>
        <taxon>Metazoa</taxon>
        <taxon>Spiralia</taxon>
        <taxon>Lophotrochozoa</taxon>
        <taxon>Mollusca</taxon>
        <taxon>Cephalopoda</taxon>
        <taxon>Coleoidea</taxon>
        <taxon>Octopodiformes</taxon>
        <taxon>Octopoda</taxon>
        <taxon>Incirrata</taxon>
        <taxon>Octopodidae</taxon>
        <taxon>Octopus</taxon>
    </lineage>
</organism>
<name>A0AA36B3L9_OCTVU</name>